<proteinExistence type="predicted"/>
<organism evidence="2 3">
    <name type="scientific">Limosilactobacillus coleohominis 101-4-CHN</name>
    <dbReference type="NCBI Taxonomy" id="575594"/>
    <lineage>
        <taxon>Bacteria</taxon>
        <taxon>Bacillati</taxon>
        <taxon>Bacillota</taxon>
        <taxon>Bacilli</taxon>
        <taxon>Lactobacillales</taxon>
        <taxon>Lactobacillaceae</taxon>
        <taxon>Limosilactobacillus</taxon>
    </lineage>
</organism>
<keyword evidence="3" id="KW-1185">Reference proteome</keyword>
<accession>C7XUU8</accession>
<keyword evidence="1" id="KW-0812">Transmembrane</keyword>
<name>C7XUU8_9LACO</name>
<keyword evidence="1" id="KW-1133">Transmembrane helix</keyword>
<keyword evidence="1" id="KW-0472">Membrane</keyword>
<evidence type="ECO:0000313" key="2">
    <source>
        <dbReference type="EMBL" id="EEU31059.1"/>
    </source>
</evidence>
<dbReference type="Proteomes" id="UP000003987">
    <property type="component" value="Unassembled WGS sequence"/>
</dbReference>
<sequence>MNRLIKYVPTIIAGLVLADAIETKCVEDVLMMLAIVFVIVAAVNLIVVWCENV</sequence>
<dbReference type="HOGENOM" id="CLU_3062741_0_0_9"/>
<evidence type="ECO:0000256" key="1">
    <source>
        <dbReference type="SAM" id="Phobius"/>
    </source>
</evidence>
<dbReference type="STRING" id="575594.HMPREF0501_00464"/>
<protein>
    <submittedName>
        <fullName evidence="2">Uncharacterized protein</fullName>
    </submittedName>
</protein>
<reference evidence="2 3" key="1">
    <citation type="submission" date="2009-06" db="EMBL/GenBank/DDBJ databases">
        <title>The Genome Sequence of Lactobacillus coleohominis strain 101-4-CHN.</title>
        <authorList>
            <consortium name="The Broad Institute Genome Sequencing Platform"/>
            <person name="Ward D."/>
            <person name="Young S.K."/>
            <person name="Zeng Q."/>
            <person name="Koehrsen M."/>
            <person name="Alvarado L."/>
            <person name="Berlin A."/>
            <person name="Borenstein D."/>
            <person name="Chen Z."/>
            <person name="Engels R."/>
            <person name="Freedman E."/>
            <person name="Gellesch M."/>
            <person name="Goldberg J."/>
            <person name="Griggs A."/>
            <person name="Gujja S."/>
            <person name="Heiman D."/>
            <person name="Hepburn T."/>
            <person name="Howarth C."/>
            <person name="Jen D."/>
            <person name="Larson L."/>
            <person name="Lewis B."/>
            <person name="Mehta T."/>
            <person name="Park D."/>
            <person name="Pearson M."/>
            <person name="Roberts A."/>
            <person name="Saif S."/>
            <person name="Shea T."/>
            <person name="Shenoy N."/>
            <person name="Sisk P."/>
            <person name="Stolte C."/>
            <person name="Sykes S."/>
            <person name="Walk T."/>
            <person name="White J."/>
            <person name="Yandava C."/>
            <person name="Liu Y."/>
            <person name="Xu Q."/>
            <person name="Lander E."/>
            <person name="Nusbaum C."/>
            <person name="Galagan J."/>
            <person name="Birren B."/>
        </authorList>
    </citation>
    <scope>NUCLEOTIDE SEQUENCE [LARGE SCALE GENOMIC DNA]</scope>
    <source>
        <strain evidence="2 3">101-4-CHN</strain>
    </source>
</reference>
<evidence type="ECO:0000313" key="3">
    <source>
        <dbReference type="Proteomes" id="UP000003987"/>
    </source>
</evidence>
<feature type="transmembrane region" description="Helical" evidence="1">
    <location>
        <begin position="30"/>
        <end position="50"/>
    </location>
</feature>
<dbReference type="AlphaFoldDB" id="C7XUU8"/>
<dbReference type="EMBL" id="GG698802">
    <property type="protein sequence ID" value="EEU31059.1"/>
    <property type="molecule type" value="Genomic_DNA"/>
</dbReference>
<gene>
    <name evidence="2" type="ORF">HMPREF0501_00464</name>
</gene>